<dbReference type="AlphaFoldDB" id="A0A1C2DIN7"/>
<evidence type="ECO:0000313" key="2">
    <source>
        <dbReference type="Proteomes" id="UP000094412"/>
    </source>
</evidence>
<dbReference type="STRING" id="1566387.QV13_19430"/>
<dbReference type="Proteomes" id="UP000094412">
    <property type="component" value="Unassembled WGS sequence"/>
</dbReference>
<gene>
    <name evidence="1" type="ORF">QV13_19430</name>
</gene>
<sequence>MNMVKATTIKTPSKTAVSSLKSTDVKFGDSFISDPSKALKAKGLVISDAEASRLSREVEKLRARPGGGLAGSAAAETEVTVSVGVKF</sequence>
<name>A0A1C2DIN7_9HYPH</name>
<protein>
    <submittedName>
        <fullName evidence="1">Uncharacterized protein</fullName>
    </submittedName>
</protein>
<evidence type="ECO:0000313" key="1">
    <source>
        <dbReference type="EMBL" id="OCX14620.1"/>
    </source>
</evidence>
<keyword evidence="2" id="KW-1185">Reference proteome</keyword>
<organism evidence="1 2">
    <name type="scientific">Mesorhizobium hungaricum</name>
    <dbReference type="NCBI Taxonomy" id="1566387"/>
    <lineage>
        <taxon>Bacteria</taxon>
        <taxon>Pseudomonadati</taxon>
        <taxon>Pseudomonadota</taxon>
        <taxon>Alphaproteobacteria</taxon>
        <taxon>Hyphomicrobiales</taxon>
        <taxon>Phyllobacteriaceae</taxon>
        <taxon>Mesorhizobium</taxon>
    </lineage>
</organism>
<accession>A0A1C2DIN7</accession>
<comment type="caution">
    <text evidence="1">The sequence shown here is derived from an EMBL/GenBank/DDBJ whole genome shotgun (WGS) entry which is preliminary data.</text>
</comment>
<reference evidence="1 2" key="1">
    <citation type="submission" date="2016-08" db="EMBL/GenBank/DDBJ databases">
        <title>Whole genome sequence of Mesorhizobium sp. strain UASWS1009 isolated from industrial sewage.</title>
        <authorList>
            <person name="Crovadore J."/>
            <person name="Calmin G."/>
            <person name="Chablais R."/>
            <person name="Cochard B."/>
            <person name="Lefort F."/>
        </authorList>
    </citation>
    <scope>NUCLEOTIDE SEQUENCE [LARGE SCALE GENOMIC DNA]</scope>
    <source>
        <strain evidence="1 2">UASWS1009</strain>
    </source>
</reference>
<proteinExistence type="predicted"/>
<dbReference type="EMBL" id="MDEO01000035">
    <property type="protein sequence ID" value="OCX14620.1"/>
    <property type="molecule type" value="Genomic_DNA"/>
</dbReference>